<evidence type="ECO:0000313" key="1">
    <source>
        <dbReference type="EMBL" id="KNE60148.1"/>
    </source>
</evidence>
<reference evidence="2" key="2">
    <citation type="submission" date="2009-11" db="EMBL/GenBank/DDBJ databases">
        <title>The Genome Sequence of Allomyces macrogynus strain ATCC 38327.</title>
        <authorList>
            <consortium name="The Broad Institute Genome Sequencing Platform"/>
            <person name="Russ C."/>
            <person name="Cuomo C."/>
            <person name="Shea T."/>
            <person name="Young S.K."/>
            <person name="Zeng Q."/>
            <person name="Koehrsen M."/>
            <person name="Haas B."/>
            <person name="Borodovsky M."/>
            <person name="Guigo R."/>
            <person name="Alvarado L."/>
            <person name="Berlin A."/>
            <person name="Borenstein D."/>
            <person name="Chen Z."/>
            <person name="Engels R."/>
            <person name="Freedman E."/>
            <person name="Gellesch M."/>
            <person name="Goldberg J."/>
            <person name="Griggs A."/>
            <person name="Gujja S."/>
            <person name="Heiman D."/>
            <person name="Hepburn T."/>
            <person name="Howarth C."/>
            <person name="Jen D."/>
            <person name="Larson L."/>
            <person name="Lewis B."/>
            <person name="Mehta T."/>
            <person name="Park D."/>
            <person name="Pearson M."/>
            <person name="Roberts A."/>
            <person name="Saif S."/>
            <person name="Shenoy N."/>
            <person name="Sisk P."/>
            <person name="Stolte C."/>
            <person name="Sykes S."/>
            <person name="Walk T."/>
            <person name="White J."/>
            <person name="Yandava C."/>
            <person name="Burger G."/>
            <person name="Gray M.W."/>
            <person name="Holland P.W.H."/>
            <person name="King N."/>
            <person name="Lang F.B.F."/>
            <person name="Roger A.J."/>
            <person name="Ruiz-Trillo I."/>
            <person name="Lander E."/>
            <person name="Nusbaum C."/>
        </authorList>
    </citation>
    <scope>NUCLEOTIDE SEQUENCE [LARGE SCALE GENOMIC DNA]</scope>
    <source>
        <strain evidence="2">ATCC 38327</strain>
    </source>
</reference>
<protein>
    <submittedName>
        <fullName evidence="1">Uncharacterized protein</fullName>
    </submittedName>
</protein>
<dbReference type="Proteomes" id="UP000054350">
    <property type="component" value="Unassembled WGS sequence"/>
</dbReference>
<evidence type="ECO:0000313" key="2">
    <source>
        <dbReference type="Proteomes" id="UP000054350"/>
    </source>
</evidence>
<organism evidence="1 2">
    <name type="scientific">Allomyces macrogynus (strain ATCC 38327)</name>
    <name type="common">Allomyces javanicus var. macrogynus</name>
    <dbReference type="NCBI Taxonomy" id="578462"/>
    <lineage>
        <taxon>Eukaryota</taxon>
        <taxon>Fungi</taxon>
        <taxon>Fungi incertae sedis</taxon>
        <taxon>Blastocladiomycota</taxon>
        <taxon>Blastocladiomycetes</taxon>
        <taxon>Blastocladiales</taxon>
        <taxon>Blastocladiaceae</taxon>
        <taxon>Allomyces</taxon>
    </lineage>
</organism>
<keyword evidence="2" id="KW-1185">Reference proteome</keyword>
<proteinExistence type="predicted"/>
<dbReference type="EMBL" id="GG745335">
    <property type="protein sequence ID" value="KNE60148.1"/>
    <property type="molecule type" value="Genomic_DNA"/>
</dbReference>
<reference evidence="1 2" key="1">
    <citation type="submission" date="2009-11" db="EMBL/GenBank/DDBJ databases">
        <title>Annotation of Allomyces macrogynus ATCC 38327.</title>
        <authorList>
            <consortium name="The Broad Institute Genome Sequencing Platform"/>
            <person name="Russ C."/>
            <person name="Cuomo C."/>
            <person name="Burger G."/>
            <person name="Gray M.W."/>
            <person name="Holland P.W.H."/>
            <person name="King N."/>
            <person name="Lang F.B.F."/>
            <person name="Roger A.J."/>
            <person name="Ruiz-Trillo I."/>
            <person name="Young S.K."/>
            <person name="Zeng Q."/>
            <person name="Gargeya S."/>
            <person name="Fitzgerald M."/>
            <person name="Haas B."/>
            <person name="Abouelleil A."/>
            <person name="Alvarado L."/>
            <person name="Arachchi H.M."/>
            <person name="Berlin A."/>
            <person name="Chapman S.B."/>
            <person name="Gearin G."/>
            <person name="Goldberg J."/>
            <person name="Griggs A."/>
            <person name="Gujja S."/>
            <person name="Hansen M."/>
            <person name="Heiman D."/>
            <person name="Howarth C."/>
            <person name="Larimer J."/>
            <person name="Lui A."/>
            <person name="MacDonald P.J.P."/>
            <person name="McCowen C."/>
            <person name="Montmayeur A."/>
            <person name="Murphy C."/>
            <person name="Neiman D."/>
            <person name="Pearson M."/>
            <person name="Priest M."/>
            <person name="Roberts A."/>
            <person name="Saif S."/>
            <person name="Shea T."/>
            <person name="Sisk P."/>
            <person name="Stolte C."/>
            <person name="Sykes S."/>
            <person name="Wortman J."/>
            <person name="Nusbaum C."/>
            <person name="Birren B."/>
        </authorList>
    </citation>
    <scope>NUCLEOTIDE SEQUENCE [LARGE SCALE GENOMIC DNA]</scope>
    <source>
        <strain evidence="1 2">ATCC 38327</strain>
    </source>
</reference>
<gene>
    <name evidence="1" type="ORF">AMAG_18477</name>
</gene>
<dbReference type="VEuPathDB" id="FungiDB:AMAG_18477"/>
<dbReference type="AlphaFoldDB" id="A0A0L0SC63"/>
<dbReference type="OrthoDB" id="191169at2759"/>
<sequence length="70" mass="7794">MATTTATRAATAVAGSTQDVQVNLDRLPLSEDLLKYYKQRIEHNEAELQSYIAALDAIKASHEEHHSLTR</sequence>
<name>A0A0L0SC63_ALLM3</name>
<accession>A0A0L0SC63</accession>